<evidence type="ECO:0000256" key="1">
    <source>
        <dbReference type="SAM" id="MobiDB-lite"/>
    </source>
</evidence>
<protein>
    <submittedName>
        <fullName evidence="2">Uncharacterized protein</fullName>
    </submittedName>
</protein>
<feature type="region of interest" description="Disordered" evidence="1">
    <location>
        <begin position="1"/>
        <end position="80"/>
    </location>
</feature>
<dbReference type="EMBL" id="BLXT01002256">
    <property type="protein sequence ID" value="GFN92597.1"/>
    <property type="molecule type" value="Genomic_DNA"/>
</dbReference>
<accession>A0AAV3ZD01</accession>
<evidence type="ECO:0000313" key="2">
    <source>
        <dbReference type="EMBL" id="GFN92597.1"/>
    </source>
</evidence>
<gene>
    <name evidence="2" type="ORF">PoB_001910300</name>
</gene>
<evidence type="ECO:0000313" key="3">
    <source>
        <dbReference type="Proteomes" id="UP000735302"/>
    </source>
</evidence>
<reference evidence="2 3" key="1">
    <citation type="journal article" date="2021" name="Elife">
        <title>Chloroplast acquisition without the gene transfer in kleptoplastic sea slugs, Plakobranchus ocellatus.</title>
        <authorList>
            <person name="Maeda T."/>
            <person name="Takahashi S."/>
            <person name="Yoshida T."/>
            <person name="Shimamura S."/>
            <person name="Takaki Y."/>
            <person name="Nagai Y."/>
            <person name="Toyoda A."/>
            <person name="Suzuki Y."/>
            <person name="Arimoto A."/>
            <person name="Ishii H."/>
            <person name="Satoh N."/>
            <person name="Nishiyama T."/>
            <person name="Hasebe M."/>
            <person name="Maruyama T."/>
            <person name="Minagawa J."/>
            <person name="Obokata J."/>
            <person name="Shigenobu S."/>
        </authorList>
    </citation>
    <scope>NUCLEOTIDE SEQUENCE [LARGE SCALE GENOMIC DNA]</scope>
</reference>
<feature type="compositionally biased region" description="Polar residues" evidence="1">
    <location>
        <begin position="1"/>
        <end position="20"/>
    </location>
</feature>
<keyword evidence="3" id="KW-1185">Reference proteome</keyword>
<comment type="caution">
    <text evidence="2">The sequence shown here is derived from an EMBL/GenBank/DDBJ whole genome shotgun (WGS) entry which is preliminary data.</text>
</comment>
<dbReference type="AlphaFoldDB" id="A0AAV3ZD01"/>
<name>A0AAV3ZD01_9GAST</name>
<organism evidence="2 3">
    <name type="scientific">Plakobranchus ocellatus</name>
    <dbReference type="NCBI Taxonomy" id="259542"/>
    <lineage>
        <taxon>Eukaryota</taxon>
        <taxon>Metazoa</taxon>
        <taxon>Spiralia</taxon>
        <taxon>Lophotrochozoa</taxon>
        <taxon>Mollusca</taxon>
        <taxon>Gastropoda</taxon>
        <taxon>Heterobranchia</taxon>
        <taxon>Euthyneura</taxon>
        <taxon>Panpulmonata</taxon>
        <taxon>Sacoglossa</taxon>
        <taxon>Placobranchoidea</taxon>
        <taxon>Plakobranchidae</taxon>
        <taxon>Plakobranchus</taxon>
    </lineage>
</organism>
<dbReference type="Proteomes" id="UP000735302">
    <property type="component" value="Unassembled WGS sequence"/>
</dbReference>
<feature type="compositionally biased region" description="Basic residues" evidence="1">
    <location>
        <begin position="49"/>
        <end position="61"/>
    </location>
</feature>
<sequence>MTVTIQTVPQPSEEMSNPMDSTPDLPANWHVGDPLPSAKSSGDQAPTHQQHRGASPKKREHPLHPLRTNSSTPKALRIVV</sequence>
<feature type="compositionally biased region" description="Polar residues" evidence="1">
    <location>
        <begin position="38"/>
        <end position="48"/>
    </location>
</feature>
<proteinExistence type="predicted"/>